<dbReference type="AlphaFoldDB" id="A0A3G8Y978"/>
<evidence type="ECO:0000256" key="1">
    <source>
        <dbReference type="SAM" id="Phobius"/>
    </source>
</evidence>
<feature type="transmembrane region" description="Helical" evidence="1">
    <location>
        <begin position="162"/>
        <end position="180"/>
    </location>
</feature>
<reference evidence="2 3" key="1">
    <citation type="submission" date="2018-11" db="EMBL/GenBank/DDBJ databases">
        <title>Deinococcus shelandsis sp. nov., isolated from South Shetland Islands soil of Antarctica.</title>
        <authorList>
            <person name="Tian J."/>
        </authorList>
    </citation>
    <scope>NUCLEOTIDE SEQUENCE [LARGE SCALE GENOMIC DNA]</scope>
    <source>
        <strain evidence="2 3">S14-83T</strain>
    </source>
</reference>
<sequence>MPSPTYLRSICTVPLTPDTDARDPALWARVFTGWQFQELDNLEALDRVIELIRPSHQTEVRRGLLVYATWPQASGTLPALVNLSADGRFVTLRVFASHLTEVQRRSEQLTEKLLREKAFSLPEEVRIRVAINLDGVATDLTAGRVNVRRGGALRSFYEVNKYALNVTSLVLVVTLLIFLLVTPDSNFTPLGKFYGLSGRILSAVLLNALLLVSQFLFFARHRQVIDWEKP</sequence>
<keyword evidence="1" id="KW-0472">Membrane</keyword>
<organism evidence="2 3">
    <name type="scientific">Deinococcus psychrotolerans</name>
    <dbReference type="NCBI Taxonomy" id="2489213"/>
    <lineage>
        <taxon>Bacteria</taxon>
        <taxon>Thermotogati</taxon>
        <taxon>Deinococcota</taxon>
        <taxon>Deinococci</taxon>
        <taxon>Deinococcales</taxon>
        <taxon>Deinococcaceae</taxon>
        <taxon>Deinococcus</taxon>
    </lineage>
</organism>
<keyword evidence="1" id="KW-0812">Transmembrane</keyword>
<accession>A0A3G8Y978</accession>
<proteinExistence type="predicted"/>
<dbReference type="KEGG" id="dph:EHF33_03440"/>
<name>A0A3G8Y978_9DEIO</name>
<keyword evidence="1" id="KW-1133">Transmembrane helix</keyword>
<evidence type="ECO:0000313" key="3">
    <source>
        <dbReference type="Proteomes" id="UP000276417"/>
    </source>
</evidence>
<feature type="transmembrane region" description="Helical" evidence="1">
    <location>
        <begin position="200"/>
        <end position="219"/>
    </location>
</feature>
<dbReference type="OrthoDB" id="64016at2"/>
<dbReference type="RefSeq" id="WP_124867909.1">
    <property type="nucleotide sequence ID" value="NZ_CP034183.1"/>
</dbReference>
<gene>
    <name evidence="2" type="ORF">EHF33_03440</name>
</gene>
<keyword evidence="3" id="KW-1185">Reference proteome</keyword>
<dbReference type="EMBL" id="CP034183">
    <property type="protein sequence ID" value="AZI41919.1"/>
    <property type="molecule type" value="Genomic_DNA"/>
</dbReference>
<dbReference type="Proteomes" id="UP000276417">
    <property type="component" value="Chromosome 1"/>
</dbReference>
<evidence type="ECO:0000313" key="2">
    <source>
        <dbReference type="EMBL" id="AZI41919.1"/>
    </source>
</evidence>
<protein>
    <submittedName>
        <fullName evidence="2">Uncharacterized protein</fullName>
    </submittedName>
</protein>